<feature type="region of interest" description="Disordered" evidence="1">
    <location>
        <begin position="1"/>
        <end position="38"/>
    </location>
</feature>
<evidence type="ECO:0000313" key="2">
    <source>
        <dbReference type="EMBL" id="CAD8333260.1"/>
    </source>
</evidence>
<proteinExistence type="predicted"/>
<gene>
    <name evidence="2" type="ORF">CAUS1442_LOCUS5361</name>
</gene>
<dbReference type="EMBL" id="HBEF01008537">
    <property type="protein sequence ID" value="CAD8333260.1"/>
    <property type="molecule type" value="Transcribed_RNA"/>
</dbReference>
<reference evidence="2" key="1">
    <citation type="submission" date="2021-01" db="EMBL/GenBank/DDBJ databases">
        <authorList>
            <person name="Corre E."/>
            <person name="Pelletier E."/>
            <person name="Niang G."/>
            <person name="Scheremetjew M."/>
            <person name="Finn R."/>
            <person name="Kale V."/>
            <person name="Holt S."/>
            <person name="Cochrane G."/>
            <person name="Meng A."/>
            <person name="Brown T."/>
            <person name="Cohen L."/>
        </authorList>
    </citation>
    <scope>NUCLEOTIDE SEQUENCE</scope>
    <source>
        <strain evidence="2">CCMP3328</strain>
    </source>
</reference>
<protein>
    <submittedName>
        <fullName evidence="2">Uncharacterized protein</fullName>
    </submittedName>
</protein>
<dbReference type="AlphaFoldDB" id="A0A7R9ZLN3"/>
<organism evidence="2">
    <name type="scientific">Craspedostauros australis</name>
    <dbReference type="NCBI Taxonomy" id="1486917"/>
    <lineage>
        <taxon>Eukaryota</taxon>
        <taxon>Sar</taxon>
        <taxon>Stramenopiles</taxon>
        <taxon>Ochrophyta</taxon>
        <taxon>Bacillariophyta</taxon>
        <taxon>Bacillariophyceae</taxon>
        <taxon>Bacillariophycidae</taxon>
        <taxon>Naviculales</taxon>
        <taxon>Naviculaceae</taxon>
        <taxon>Craspedostauros</taxon>
    </lineage>
</organism>
<accession>A0A7R9ZLN3</accession>
<sequence length="426" mass="46974">METPASSFALLSPHEGSTQQQQSNSMRRSGAADDQNPLLKVSSRSFYDEYNGHKVEHLEPLLEAFRRAQQEQRKDDGENDACEQSGIIWTAGDSSLDNKYWFNSFRTAVQGPYRDVLQPPKSNADVTYWLNRLLYERRQQDEGSTQATPSISSQLQIGHRFLGAMNTAVEATTLNERTFRLRPQDEFLRDNIQPDDVLIVSIGGNDVALAPLPCTIASILGLICCLPTCCMEHGGPCCPKLPASIPIDDRCYGCGPSLCSCCCAMPPCFGYLHHLFHVRVEHYIKQLTSKTKPKQVLVCMIYYPDENVHSPSWASAALSALGYNSNPQKLQVLIQKAFQDATSTIQVPGTVVTPVPLFMVLDGKTPGDYVARVEPSPQGGRKMAEYLLQHIATQLKYDSQQQGIAHAASPLSGGAGAPSKSYMTDR</sequence>
<name>A0A7R9ZLN3_9STRA</name>
<evidence type="ECO:0000256" key="1">
    <source>
        <dbReference type="SAM" id="MobiDB-lite"/>
    </source>
</evidence>
<feature type="compositionally biased region" description="Polar residues" evidence="1">
    <location>
        <begin position="15"/>
        <end position="27"/>
    </location>
</feature>